<dbReference type="InterPro" id="IPR051546">
    <property type="entry name" value="Aspartate_Ammonia-Lyase"/>
</dbReference>
<evidence type="ECO:0000256" key="1">
    <source>
        <dbReference type="ARBA" id="ARBA00023239"/>
    </source>
</evidence>
<comment type="caution">
    <text evidence="3">The sequence shown here is derived from an EMBL/GenBank/DDBJ whole genome shotgun (WGS) entry which is preliminary data.</text>
</comment>
<gene>
    <name evidence="3" type="ORF">JOF35_000696</name>
</gene>
<dbReference type="Proteomes" id="UP001234880">
    <property type="component" value="Unassembled WGS sequence"/>
</dbReference>
<dbReference type="PANTHER" id="PTHR42696:SF2">
    <property type="entry name" value="ASPARTATE AMMONIA-LYASE"/>
    <property type="match status" value="1"/>
</dbReference>
<dbReference type="Pfam" id="PF00206">
    <property type="entry name" value="Lyase_1"/>
    <property type="match status" value="1"/>
</dbReference>
<dbReference type="PRINTS" id="PR00149">
    <property type="entry name" value="FUMRATELYASE"/>
</dbReference>
<keyword evidence="1 3" id="KW-0456">Lyase</keyword>
<dbReference type="InterPro" id="IPR024083">
    <property type="entry name" value="Fumarase/histidase_N"/>
</dbReference>
<evidence type="ECO:0000313" key="3">
    <source>
        <dbReference type="EMBL" id="MDP9608419.1"/>
    </source>
</evidence>
<dbReference type="InterPro" id="IPR000362">
    <property type="entry name" value="Fumarate_lyase_fam"/>
</dbReference>
<sequence>MSPHTRPGAPTASPASNVLYGKQTELGVQNFPVRGRTLGDLAPFVRNYARVKLAAAQVNHAMGVLDAARHQAIVTACTEIIDGEHPDQFPTALVHGGGGTTTNMNVNEVIAARASALAGVTVHPNDHVNASQSTNDTYPTAMALTVLELVEEPDGALRELTASFERKAVEFDRTEHLGRTCLQDAVSLTAGDTHRAHAAAISRTRSGLTAAAARLTELSIGATAVGTGVGAPDGFGRRCAEVLAAATGRALTSAANPYDSLAHLDPYSEIAAAGTRVAITMAKIAADLRLLSSGPLGGFGDLTIPAVQAGSSIMPAKVNPVIPEYVMQLSYRVRGHGHAVDCAVAAGELELNVMEPLILDALTSMFDDLTAAAVTFGRRCVDGLRWDGPHRERNLTGALDRWVELSVAQGYEAATDRLRTDSHDGGPRA</sequence>
<evidence type="ECO:0000313" key="4">
    <source>
        <dbReference type="Proteomes" id="UP001234880"/>
    </source>
</evidence>
<accession>A0ABT9KJ54</accession>
<keyword evidence="4" id="KW-1185">Reference proteome</keyword>
<reference evidence="3 4" key="1">
    <citation type="submission" date="2023-07" db="EMBL/GenBank/DDBJ databases">
        <title>Sequencing the genomes of 1000 actinobacteria strains.</title>
        <authorList>
            <person name="Klenk H.-P."/>
        </authorList>
    </citation>
    <scope>NUCLEOTIDE SEQUENCE [LARGE SCALE GENOMIC DNA]</scope>
    <source>
        <strain evidence="3 4">DSM 41600</strain>
    </source>
</reference>
<dbReference type="EC" id="4.3.1.1" evidence="3"/>
<dbReference type="InterPro" id="IPR020557">
    <property type="entry name" value="Fumarate_lyase_CS"/>
</dbReference>
<name>A0ABT9KJ54_9ACTN</name>
<dbReference type="Gene3D" id="1.10.275.10">
    <property type="entry name" value="Fumarase/aspartase (N-terminal domain)"/>
    <property type="match status" value="1"/>
</dbReference>
<organism evidence="3 4">
    <name type="scientific">Streptomyces demainii</name>
    <dbReference type="NCBI Taxonomy" id="588122"/>
    <lineage>
        <taxon>Bacteria</taxon>
        <taxon>Bacillati</taxon>
        <taxon>Actinomycetota</taxon>
        <taxon>Actinomycetes</taxon>
        <taxon>Kitasatosporales</taxon>
        <taxon>Streptomycetaceae</taxon>
        <taxon>Streptomyces</taxon>
    </lineage>
</organism>
<dbReference type="InterPro" id="IPR008948">
    <property type="entry name" value="L-Aspartase-like"/>
</dbReference>
<dbReference type="PANTHER" id="PTHR42696">
    <property type="entry name" value="ASPARTATE AMMONIA-LYASE"/>
    <property type="match status" value="1"/>
</dbReference>
<protein>
    <submittedName>
        <fullName evidence="3">Aspartate ammonia-lyase</fullName>
        <ecNumber evidence="3">4.3.1.1</ecNumber>
    </submittedName>
</protein>
<dbReference type="RefSeq" id="WP_060953418.1">
    <property type="nucleotide sequence ID" value="NZ_JAURUE010000001.1"/>
</dbReference>
<dbReference type="GO" id="GO:0008797">
    <property type="term" value="F:aspartate ammonia-lyase activity"/>
    <property type="evidence" value="ECO:0007669"/>
    <property type="project" value="UniProtKB-EC"/>
</dbReference>
<dbReference type="InterPro" id="IPR022761">
    <property type="entry name" value="Fumarate_lyase_N"/>
</dbReference>
<dbReference type="EMBL" id="JAURUE010000001">
    <property type="protein sequence ID" value="MDP9608419.1"/>
    <property type="molecule type" value="Genomic_DNA"/>
</dbReference>
<feature type="domain" description="Fumarate lyase N-terminal" evidence="2">
    <location>
        <begin position="16"/>
        <end position="335"/>
    </location>
</feature>
<dbReference type="PROSITE" id="PS00163">
    <property type="entry name" value="FUMARATE_LYASES"/>
    <property type="match status" value="1"/>
</dbReference>
<proteinExistence type="predicted"/>
<dbReference type="SUPFAM" id="SSF48557">
    <property type="entry name" value="L-aspartase-like"/>
    <property type="match status" value="1"/>
</dbReference>
<dbReference type="Gene3D" id="1.20.200.10">
    <property type="entry name" value="Fumarase/aspartase (Central domain)"/>
    <property type="match status" value="1"/>
</dbReference>
<evidence type="ECO:0000259" key="2">
    <source>
        <dbReference type="Pfam" id="PF00206"/>
    </source>
</evidence>